<dbReference type="GO" id="GO:0070481">
    <property type="term" value="P:nuclear-transcribed mRNA catabolic process, non-stop decay"/>
    <property type="evidence" value="ECO:0007669"/>
    <property type="project" value="InterPro"/>
</dbReference>
<name>A0A075GIL1_9EURY</name>
<keyword evidence="6 9" id="KW-0479">Metal-binding</keyword>
<accession>A0A075GIL1</accession>
<dbReference type="InterPro" id="IPR058547">
    <property type="entry name" value="Pelota_N"/>
</dbReference>
<dbReference type="GO" id="GO:0016787">
    <property type="term" value="F:hydrolase activity"/>
    <property type="evidence" value="ECO:0007669"/>
    <property type="project" value="UniProtKB-KW"/>
</dbReference>
<dbReference type="SUPFAM" id="SSF159065">
    <property type="entry name" value="Dom34/Pelota N-terminal domain-like"/>
    <property type="match status" value="1"/>
</dbReference>
<comment type="domain">
    <text evidence="9">The N-terminal domain has the RNA-binding Sm fold. It harbors the endoribonuclease activity.</text>
</comment>
<dbReference type="InterPro" id="IPR005142">
    <property type="entry name" value="eRF1_3"/>
</dbReference>
<dbReference type="SUPFAM" id="SSF53137">
    <property type="entry name" value="Translational machinery components"/>
    <property type="match status" value="1"/>
</dbReference>
<keyword evidence="7 9" id="KW-0255">Endonuclease</keyword>
<dbReference type="SUPFAM" id="SSF55315">
    <property type="entry name" value="L30e-like"/>
    <property type="match status" value="1"/>
</dbReference>
<evidence type="ECO:0000256" key="3">
    <source>
        <dbReference type="ARBA" id="ARBA00009504"/>
    </source>
</evidence>
<comment type="subcellular location">
    <subcellularLocation>
        <location evidence="2 9">Cytoplasm</location>
    </subcellularLocation>
</comment>
<proteinExistence type="inferred from homology"/>
<dbReference type="PANTHER" id="PTHR10853">
    <property type="entry name" value="PELOTA"/>
    <property type="match status" value="1"/>
</dbReference>
<dbReference type="InterPro" id="IPR023521">
    <property type="entry name" value="Pelota_arc"/>
</dbReference>
<protein>
    <recommendedName>
        <fullName evidence="9">Protein pelota homolog</fullName>
        <ecNumber evidence="9">3.1.-.-</ecNumber>
    </recommendedName>
</protein>
<dbReference type="GO" id="GO:0005737">
    <property type="term" value="C:cytoplasm"/>
    <property type="evidence" value="ECO:0007669"/>
    <property type="project" value="UniProtKB-SubCell"/>
</dbReference>
<dbReference type="Gene3D" id="3.30.420.60">
    <property type="entry name" value="eRF1 domain 2"/>
    <property type="match status" value="1"/>
</dbReference>
<dbReference type="PANTHER" id="PTHR10853:SF0">
    <property type="entry name" value="PROTEIN PELOTA HOMOLOG"/>
    <property type="match status" value="1"/>
</dbReference>
<evidence type="ECO:0000256" key="7">
    <source>
        <dbReference type="ARBA" id="ARBA00022759"/>
    </source>
</evidence>
<evidence type="ECO:0000256" key="4">
    <source>
        <dbReference type="ARBA" id="ARBA00022490"/>
    </source>
</evidence>
<reference evidence="11" key="1">
    <citation type="journal article" date="2014" name="Genome Biol. Evol.">
        <title>Pangenome evidence for extensive interdomain horizontal transfer affecting lineage core and shell genes in uncultured planktonic thaumarchaeota and euryarchaeota.</title>
        <authorList>
            <person name="Deschamps P."/>
            <person name="Zivanovic Y."/>
            <person name="Moreira D."/>
            <person name="Rodriguez-Valera F."/>
            <person name="Lopez-Garcia P."/>
        </authorList>
    </citation>
    <scope>NUCLEOTIDE SEQUENCE</scope>
</reference>
<organism evidence="11">
    <name type="scientific">uncultured marine group II/III euryarchaeote KM3_147_B09</name>
    <dbReference type="NCBI Taxonomy" id="1457882"/>
    <lineage>
        <taxon>Archaea</taxon>
        <taxon>Methanobacteriati</taxon>
        <taxon>Methanobacteriota</taxon>
        <taxon>environmental samples</taxon>
    </lineage>
</organism>
<dbReference type="InterPro" id="IPR029064">
    <property type="entry name" value="Ribosomal_eL30-like_sf"/>
</dbReference>
<sequence length="340" mass="37980">MKIKKRDSNVYHIKLEHEDDLYHLNLLLDEGDMIRALTERREAAQSDRIRKERGKKQKMKLTIEVKNVEYQSFGQRLRCHGIIAVGERDQGSHHTLILEPGDDFDIGKSNWLNHHKKRLREARNPVVTAVAVAIESDSIVIAELRTYGIRELKTLNRAGSGKSTGGEELKDFYIRTVKQLVDVHIKGAIMVIVGPGFLKEDFVGVGRNEAPDIFSGCVVENSGQGGMAGIHEAISRGTLPKAVAQIKIQEEMTAVEKLKEAIAKDMGTYGKKEVKKAIESGAGEEMLILAEKTRTDEGRKLLNMAEKNRTNVIEISSHHHGGEMLNGLGDIAVILRYRMT</sequence>
<evidence type="ECO:0000256" key="2">
    <source>
        <dbReference type="ARBA" id="ARBA00004496"/>
    </source>
</evidence>
<dbReference type="GO" id="GO:0070651">
    <property type="term" value="P:nonfunctional rRNA decay"/>
    <property type="evidence" value="ECO:0007669"/>
    <property type="project" value="TreeGrafter"/>
</dbReference>
<dbReference type="AlphaFoldDB" id="A0A075GIL1"/>
<dbReference type="GO" id="GO:0071025">
    <property type="term" value="P:RNA surveillance"/>
    <property type="evidence" value="ECO:0007669"/>
    <property type="project" value="InterPro"/>
</dbReference>
<evidence type="ECO:0000259" key="10">
    <source>
        <dbReference type="SMART" id="SM01194"/>
    </source>
</evidence>
<evidence type="ECO:0000313" key="11">
    <source>
        <dbReference type="EMBL" id="AIF01403.1"/>
    </source>
</evidence>
<keyword evidence="4 9" id="KW-0963">Cytoplasm</keyword>
<dbReference type="GO" id="GO:0046872">
    <property type="term" value="F:metal ion binding"/>
    <property type="evidence" value="ECO:0007669"/>
    <property type="project" value="UniProtKB-UniRule"/>
</dbReference>
<evidence type="ECO:0000256" key="1">
    <source>
        <dbReference type="ARBA" id="ARBA00001968"/>
    </source>
</evidence>
<dbReference type="InterPro" id="IPR005140">
    <property type="entry name" value="eRF1_Pelota-like_N"/>
</dbReference>
<dbReference type="Gene3D" id="2.30.30.870">
    <property type="entry name" value="Pelota, domain A"/>
    <property type="match status" value="1"/>
</dbReference>
<gene>
    <name evidence="11" type="primary">DOM34</name>
    <name evidence="9 11" type="synonym">pelA</name>
    <name evidence="11" type="synonym">PELO</name>
</gene>
<keyword evidence="11" id="KW-0132">Cell division</keyword>
<dbReference type="NCBIfam" id="TIGR00111">
    <property type="entry name" value="pelota"/>
    <property type="match status" value="1"/>
</dbReference>
<dbReference type="SMART" id="SM01194">
    <property type="entry name" value="eRF1_1"/>
    <property type="match status" value="1"/>
</dbReference>
<keyword evidence="8 9" id="KW-0378">Hydrolase</keyword>
<dbReference type="EC" id="3.1.-.-" evidence="9"/>
<evidence type="ECO:0000256" key="5">
    <source>
        <dbReference type="ARBA" id="ARBA00022722"/>
    </source>
</evidence>
<dbReference type="GO" id="GO:0032790">
    <property type="term" value="P:ribosome disassembly"/>
    <property type="evidence" value="ECO:0007669"/>
    <property type="project" value="TreeGrafter"/>
</dbReference>
<dbReference type="GO" id="GO:0070966">
    <property type="term" value="P:nuclear-transcribed mRNA catabolic process, no-go decay"/>
    <property type="evidence" value="ECO:0007669"/>
    <property type="project" value="InterPro"/>
</dbReference>
<dbReference type="InterPro" id="IPR004405">
    <property type="entry name" value="TF_pelota"/>
</dbReference>
<evidence type="ECO:0000256" key="6">
    <source>
        <dbReference type="ARBA" id="ARBA00022723"/>
    </source>
</evidence>
<comment type="function">
    <text evidence="9">May function in recognizing stalled ribosomes, interact with stem-loop structures in stalled mRNA molecules, and effect endonucleolytic cleavage of the mRNA. May play a role in the release non-functional ribosomes and degradation of damaged mRNAs. Has endoribonuclease activity.</text>
</comment>
<dbReference type="InterPro" id="IPR038069">
    <property type="entry name" value="Pelota/DOM34_N"/>
</dbReference>
<dbReference type="Pfam" id="PF03465">
    <property type="entry name" value="eRF1_3"/>
    <property type="match status" value="1"/>
</dbReference>
<dbReference type="Gene3D" id="3.30.1330.30">
    <property type="match status" value="1"/>
</dbReference>
<dbReference type="HAMAP" id="MF_01853">
    <property type="entry name" value="PelO"/>
    <property type="match status" value="1"/>
</dbReference>
<keyword evidence="11" id="KW-0131">Cell cycle</keyword>
<dbReference type="Pfam" id="PF26356">
    <property type="entry name" value="Pelota_N"/>
    <property type="match status" value="1"/>
</dbReference>
<keyword evidence="5 9" id="KW-0540">Nuclease</keyword>
<evidence type="ECO:0000256" key="9">
    <source>
        <dbReference type="HAMAP-Rule" id="MF_01853"/>
    </source>
</evidence>
<evidence type="ECO:0000256" key="8">
    <source>
        <dbReference type="ARBA" id="ARBA00022801"/>
    </source>
</evidence>
<comment type="subunit">
    <text evidence="9">Monomer.</text>
</comment>
<dbReference type="GO" id="GO:0004519">
    <property type="term" value="F:endonuclease activity"/>
    <property type="evidence" value="ECO:0007669"/>
    <property type="project" value="UniProtKB-UniRule"/>
</dbReference>
<feature type="domain" description="eRF1/Pelota-like N-terminal" evidence="10">
    <location>
        <begin position="1"/>
        <end position="124"/>
    </location>
</feature>
<comment type="similarity">
    <text evidence="3 9">Belongs to the eukaryotic release factor 1 family. Pelota subfamily.</text>
</comment>
<comment type="cofactor">
    <cofactor evidence="1 9">
        <name>a divalent metal cation</name>
        <dbReference type="ChEBI" id="CHEBI:60240"/>
    </cofactor>
</comment>
<dbReference type="GO" id="GO:0051301">
    <property type="term" value="P:cell division"/>
    <property type="evidence" value="ECO:0007669"/>
    <property type="project" value="UniProtKB-KW"/>
</dbReference>
<dbReference type="InterPro" id="IPR042226">
    <property type="entry name" value="eFR1_2_sf"/>
</dbReference>
<dbReference type="EMBL" id="KF900620">
    <property type="protein sequence ID" value="AIF01403.1"/>
    <property type="molecule type" value="Genomic_DNA"/>
</dbReference>